<dbReference type="Gene3D" id="3.30.1130.10">
    <property type="match status" value="1"/>
</dbReference>
<dbReference type="GO" id="GO:0005525">
    <property type="term" value="F:GTP binding"/>
    <property type="evidence" value="ECO:0007669"/>
    <property type="project" value="UniProtKB-KW"/>
</dbReference>
<feature type="binding site" evidence="5">
    <location>
        <position position="108"/>
    </location>
    <ligand>
        <name>Zn(2+)</name>
        <dbReference type="ChEBI" id="CHEBI:29105"/>
    </ligand>
</feature>
<dbReference type="GO" id="GO:0005737">
    <property type="term" value="C:cytoplasm"/>
    <property type="evidence" value="ECO:0007669"/>
    <property type="project" value="TreeGrafter"/>
</dbReference>
<dbReference type="HAMAP" id="MF_00223">
    <property type="entry name" value="FolE"/>
    <property type="match status" value="1"/>
</dbReference>
<dbReference type="GO" id="GO:0006730">
    <property type="term" value="P:one-carbon metabolic process"/>
    <property type="evidence" value="ECO:0007669"/>
    <property type="project" value="UniProtKB-UniRule"/>
</dbReference>
<keyword evidence="5" id="KW-0479">Metal-binding</keyword>
<dbReference type="InterPro" id="IPR020602">
    <property type="entry name" value="GTP_CycHdrlase_I_dom"/>
</dbReference>
<accession>A0A365Y7K5</accession>
<keyword evidence="5" id="KW-0862">Zinc</keyword>
<evidence type="ECO:0000313" key="8">
    <source>
        <dbReference type="Proteomes" id="UP000252167"/>
    </source>
</evidence>
<dbReference type="PANTHER" id="PTHR11109">
    <property type="entry name" value="GTP CYCLOHYDROLASE I"/>
    <property type="match status" value="1"/>
</dbReference>
<gene>
    <name evidence="5" type="primary">folE</name>
    <name evidence="7" type="ORF">C1H84_17340</name>
</gene>
<reference evidence="7 8" key="1">
    <citation type="submission" date="2018-01" db="EMBL/GenBank/DDBJ databases">
        <title>Glutamicibacter soli strain NHPC-3 Whole genome sequence and assembly.</title>
        <authorList>
            <person name="Choudhury P."/>
            <person name="Gupta D."/>
            <person name="Sengupta K."/>
            <person name="Jawed A."/>
            <person name="Sultana N."/>
            <person name="Saha P."/>
        </authorList>
    </citation>
    <scope>NUCLEOTIDE SEQUENCE [LARGE SCALE GENOMIC DNA]</scope>
    <source>
        <strain evidence="7 8">NHPC-3</strain>
    </source>
</reference>
<dbReference type="GO" id="GO:0046654">
    <property type="term" value="P:tetrahydrofolate biosynthetic process"/>
    <property type="evidence" value="ECO:0007669"/>
    <property type="project" value="UniProtKB-UniRule"/>
</dbReference>
<feature type="binding site" evidence="5">
    <location>
        <position position="179"/>
    </location>
    <ligand>
        <name>Zn(2+)</name>
        <dbReference type="ChEBI" id="CHEBI:29105"/>
    </ligand>
</feature>
<comment type="similarity">
    <text evidence="5">Belongs to the GTP cyclohydrolase I family.</text>
</comment>
<dbReference type="Pfam" id="PF01227">
    <property type="entry name" value="GTP_cyclohydroI"/>
    <property type="match status" value="1"/>
</dbReference>
<dbReference type="PANTHER" id="PTHR11109:SF7">
    <property type="entry name" value="GTP CYCLOHYDROLASE 1"/>
    <property type="match status" value="1"/>
</dbReference>
<dbReference type="RefSeq" id="WP_113608133.1">
    <property type="nucleotide sequence ID" value="NZ_POAF01000013.1"/>
</dbReference>
<protein>
    <recommendedName>
        <fullName evidence="5">GTP cyclohydrolase 1</fullName>
        <ecNumber evidence="5">3.5.4.16</ecNumber>
    </recommendedName>
    <alternativeName>
        <fullName evidence="5">GTP cyclohydrolase I</fullName>
        <shortName evidence="5">GTP-CH-I</shortName>
    </alternativeName>
</protein>
<dbReference type="NCBIfam" id="NF006826">
    <property type="entry name" value="PRK09347.1-3"/>
    <property type="match status" value="1"/>
</dbReference>
<dbReference type="GO" id="GO:0006729">
    <property type="term" value="P:tetrahydrobiopterin biosynthetic process"/>
    <property type="evidence" value="ECO:0007669"/>
    <property type="project" value="TreeGrafter"/>
</dbReference>
<dbReference type="SUPFAM" id="SSF55620">
    <property type="entry name" value="Tetrahydrobiopterin biosynthesis enzymes-like"/>
    <property type="match status" value="1"/>
</dbReference>
<proteinExistence type="inferred from homology"/>
<dbReference type="EC" id="3.5.4.16" evidence="5"/>
<dbReference type="UniPathway" id="UPA00848">
    <property type="reaction ID" value="UER00151"/>
</dbReference>
<keyword evidence="8" id="KW-1185">Reference proteome</keyword>
<evidence type="ECO:0000259" key="6">
    <source>
        <dbReference type="Pfam" id="PF01227"/>
    </source>
</evidence>
<feature type="binding site" evidence="5">
    <location>
        <position position="111"/>
    </location>
    <ligand>
        <name>Zn(2+)</name>
        <dbReference type="ChEBI" id="CHEBI:29105"/>
    </ligand>
</feature>
<keyword evidence="5" id="KW-0342">GTP-binding</keyword>
<dbReference type="Gene3D" id="1.10.286.10">
    <property type="match status" value="1"/>
</dbReference>
<dbReference type="GO" id="GO:0008270">
    <property type="term" value="F:zinc ion binding"/>
    <property type="evidence" value="ECO:0007669"/>
    <property type="project" value="UniProtKB-UniRule"/>
</dbReference>
<keyword evidence="5" id="KW-0547">Nucleotide-binding</keyword>
<comment type="catalytic activity">
    <reaction evidence="1 5">
        <text>GTP + H2O = 7,8-dihydroneopterin 3'-triphosphate + formate + H(+)</text>
        <dbReference type="Rhea" id="RHEA:17473"/>
        <dbReference type="ChEBI" id="CHEBI:15377"/>
        <dbReference type="ChEBI" id="CHEBI:15378"/>
        <dbReference type="ChEBI" id="CHEBI:15740"/>
        <dbReference type="ChEBI" id="CHEBI:37565"/>
        <dbReference type="ChEBI" id="CHEBI:58462"/>
        <dbReference type="EC" id="3.5.4.16"/>
    </reaction>
</comment>
<keyword evidence="4 5" id="KW-0378">Hydrolase</keyword>
<comment type="subunit">
    <text evidence="5">Homopolymer.</text>
</comment>
<dbReference type="EMBL" id="POAF01000013">
    <property type="protein sequence ID" value="RBL98650.1"/>
    <property type="molecule type" value="Genomic_DNA"/>
</dbReference>
<evidence type="ECO:0000256" key="5">
    <source>
        <dbReference type="HAMAP-Rule" id="MF_00223"/>
    </source>
</evidence>
<comment type="pathway">
    <text evidence="2 5">Cofactor biosynthesis; 7,8-dihydroneopterin triphosphate biosynthesis; 7,8-dihydroneopterin triphosphate from GTP: step 1/1.</text>
</comment>
<name>A0A365Y7K5_9MICC</name>
<dbReference type="InterPro" id="IPR043134">
    <property type="entry name" value="GTP-CH-I_N"/>
</dbReference>
<keyword evidence="3 5" id="KW-0554">One-carbon metabolism</keyword>
<sequence length="220" mass="23899">MNPLDQLGEALAEVEELGGQAPGLPARVLSPQQAGEMDLAGAEHAAGEFLRALGMDLGAVHLQRTPARMAQAWAQMLTPRDFTFTTFPNEEHYDELVVLRDNPVRPVCGHHLLPFTGRAGVGYLPGERSVGLSKLARIVEHFACRPRTQERLTQQFADWLRKVLSPRAVGVVISAEHSCMSLRGANIPGTSTVTSALLGHLRDNAGARQEFLSFSGLMNN</sequence>
<evidence type="ECO:0000256" key="2">
    <source>
        <dbReference type="ARBA" id="ARBA00005080"/>
    </source>
</evidence>
<evidence type="ECO:0000256" key="1">
    <source>
        <dbReference type="ARBA" id="ARBA00001052"/>
    </source>
</evidence>
<organism evidence="7 8">
    <name type="scientific">Glutamicibacter soli</name>
    <dbReference type="NCBI Taxonomy" id="453836"/>
    <lineage>
        <taxon>Bacteria</taxon>
        <taxon>Bacillati</taxon>
        <taxon>Actinomycetota</taxon>
        <taxon>Actinomycetes</taxon>
        <taxon>Micrococcales</taxon>
        <taxon>Micrococcaceae</taxon>
        <taxon>Glutamicibacter</taxon>
    </lineage>
</organism>
<evidence type="ECO:0000256" key="3">
    <source>
        <dbReference type="ARBA" id="ARBA00022563"/>
    </source>
</evidence>
<dbReference type="InterPro" id="IPR043133">
    <property type="entry name" value="GTP-CH-I_C/QueF"/>
</dbReference>
<dbReference type="FunFam" id="3.30.1130.10:FF:000001">
    <property type="entry name" value="GTP cyclohydrolase 1"/>
    <property type="match status" value="1"/>
</dbReference>
<dbReference type="InterPro" id="IPR001474">
    <property type="entry name" value="GTP_CycHdrlase_I"/>
</dbReference>
<feature type="domain" description="GTP cyclohydrolase I" evidence="6">
    <location>
        <begin position="43"/>
        <end position="213"/>
    </location>
</feature>
<dbReference type="AlphaFoldDB" id="A0A365Y7K5"/>
<evidence type="ECO:0000256" key="4">
    <source>
        <dbReference type="ARBA" id="ARBA00022801"/>
    </source>
</evidence>
<dbReference type="Proteomes" id="UP000252167">
    <property type="component" value="Unassembled WGS sequence"/>
</dbReference>
<comment type="caution">
    <text evidence="7">The sequence shown here is derived from an EMBL/GenBank/DDBJ whole genome shotgun (WGS) entry which is preliminary data.</text>
</comment>
<evidence type="ECO:0000313" key="7">
    <source>
        <dbReference type="EMBL" id="RBL98650.1"/>
    </source>
</evidence>
<dbReference type="GO" id="GO:0003934">
    <property type="term" value="F:GTP cyclohydrolase I activity"/>
    <property type="evidence" value="ECO:0007669"/>
    <property type="project" value="UniProtKB-UniRule"/>
</dbReference>